<evidence type="ECO:0000256" key="1">
    <source>
        <dbReference type="SAM" id="MobiDB-lite"/>
    </source>
</evidence>
<evidence type="ECO:0000313" key="3">
    <source>
        <dbReference type="EMBL" id="ANN76454.1"/>
    </source>
</evidence>
<keyword evidence="2" id="KW-0732">Signal</keyword>
<dbReference type="Proteomes" id="UP000091926">
    <property type="component" value="Chromosome"/>
</dbReference>
<name>A0A193GB01_9BORD</name>
<keyword evidence="4" id="KW-1185">Reference proteome</keyword>
<feature type="chain" id="PRO_5008258724" evidence="2">
    <location>
        <begin position="24"/>
        <end position="110"/>
    </location>
</feature>
<organism evidence="3 4">
    <name type="scientific">Bordetella flabilis</name>
    <dbReference type="NCBI Taxonomy" id="463014"/>
    <lineage>
        <taxon>Bacteria</taxon>
        <taxon>Pseudomonadati</taxon>
        <taxon>Pseudomonadota</taxon>
        <taxon>Betaproteobacteria</taxon>
        <taxon>Burkholderiales</taxon>
        <taxon>Alcaligenaceae</taxon>
        <taxon>Bordetella</taxon>
    </lineage>
</organism>
<feature type="region of interest" description="Disordered" evidence="1">
    <location>
        <begin position="22"/>
        <end position="41"/>
    </location>
</feature>
<feature type="signal peptide" evidence="2">
    <location>
        <begin position="1"/>
        <end position="23"/>
    </location>
</feature>
<proteinExistence type="predicted"/>
<gene>
    <name evidence="3" type="ORF">BAU07_04385</name>
</gene>
<reference evidence="3 4" key="1">
    <citation type="submission" date="2016-06" db="EMBL/GenBank/DDBJ databases">
        <title>Complete genome sequences of Bordetella bronchialis and Bordetella flabilis.</title>
        <authorList>
            <person name="LiPuma J.J."/>
            <person name="Spilker T."/>
        </authorList>
    </citation>
    <scope>NUCLEOTIDE SEQUENCE [LARGE SCALE GENOMIC DNA]</scope>
    <source>
        <strain evidence="3 4">AU10664</strain>
    </source>
</reference>
<dbReference type="OrthoDB" id="8562756at2"/>
<dbReference type="RefSeq" id="WP_066654459.1">
    <property type="nucleotide sequence ID" value="NZ_CBCSCL010000022.1"/>
</dbReference>
<protein>
    <submittedName>
        <fullName evidence="3">Uncharacterized protein</fullName>
    </submittedName>
</protein>
<dbReference type="KEGG" id="bfz:BAU07_04385"/>
<dbReference type="AlphaFoldDB" id="A0A193GB01"/>
<accession>A0A193GB01</accession>
<feature type="compositionally biased region" description="Low complexity" evidence="1">
    <location>
        <begin position="26"/>
        <end position="36"/>
    </location>
</feature>
<evidence type="ECO:0000313" key="4">
    <source>
        <dbReference type="Proteomes" id="UP000091926"/>
    </source>
</evidence>
<evidence type="ECO:0000256" key="2">
    <source>
        <dbReference type="SAM" id="SignalP"/>
    </source>
</evidence>
<sequence length="110" mass="11215">MSAHARSLLAAALLFSLSTPGQAESTAPAAPAATPARSPGHIYISNTTNQELVFYVESEGTQRAEHRLAPGAAGLFPGELGDTWFNVEAYTASDAAPGGDSTRSASAAPN</sequence>
<dbReference type="EMBL" id="CP016172">
    <property type="protein sequence ID" value="ANN76454.1"/>
    <property type="molecule type" value="Genomic_DNA"/>
</dbReference>